<name>W1NDB6_9GAMM</name>
<dbReference type="InterPro" id="IPR016936">
    <property type="entry name" value="UCP029693"/>
</dbReference>
<reference evidence="3 4" key="1">
    <citation type="submission" date="2013-08" db="EMBL/GenBank/DDBJ databases">
        <title>draft genome of Halomonas huanghegensis, strain BJGMM-B45T.</title>
        <authorList>
            <person name="Miao C."/>
            <person name="Wan Y."/>
            <person name="Jin W."/>
        </authorList>
    </citation>
    <scope>NUCLEOTIDE SEQUENCE [LARGE SCALE GENOMIC DNA]</scope>
    <source>
        <strain evidence="3 4">BJGMM-B45</strain>
    </source>
</reference>
<feature type="region of interest" description="Disordered" evidence="1">
    <location>
        <begin position="329"/>
        <end position="413"/>
    </location>
</feature>
<comment type="caution">
    <text evidence="3">The sequence shown here is derived from an EMBL/GenBank/DDBJ whole genome shotgun (WGS) entry which is preliminary data.</text>
</comment>
<dbReference type="eggNOG" id="COG5345">
    <property type="taxonomic scope" value="Bacteria"/>
</dbReference>
<dbReference type="KEGG" id="hhu:AR456_11885"/>
<organism evidence="3 4">
    <name type="scientific">Halomonas huangheensis</name>
    <dbReference type="NCBI Taxonomy" id="1178482"/>
    <lineage>
        <taxon>Bacteria</taxon>
        <taxon>Pseudomonadati</taxon>
        <taxon>Pseudomonadota</taxon>
        <taxon>Gammaproteobacteria</taxon>
        <taxon>Oceanospirillales</taxon>
        <taxon>Halomonadaceae</taxon>
        <taxon>Halomonas</taxon>
    </lineage>
</organism>
<feature type="transmembrane region" description="Helical" evidence="2">
    <location>
        <begin position="21"/>
        <end position="45"/>
    </location>
</feature>
<accession>W1NDB6</accession>
<protein>
    <recommendedName>
        <fullName evidence="5">DUF2333 domain-containing protein</fullName>
    </recommendedName>
</protein>
<dbReference type="EMBL" id="AVBC01000011">
    <property type="protein sequence ID" value="ERL53175.1"/>
    <property type="molecule type" value="Genomic_DNA"/>
</dbReference>
<keyword evidence="2" id="KW-1133">Transmembrane helix</keyword>
<evidence type="ECO:0008006" key="5">
    <source>
        <dbReference type="Google" id="ProtNLM"/>
    </source>
</evidence>
<keyword evidence="2" id="KW-0812">Transmembrane</keyword>
<dbReference type="STRING" id="1178482.AR456_11885"/>
<keyword evidence="2" id="KW-0472">Membrane</keyword>
<dbReference type="OrthoDB" id="5821246at2"/>
<dbReference type="Proteomes" id="UP000019113">
    <property type="component" value="Unassembled WGS sequence"/>
</dbReference>
<keyword evidence="4" id="KW-1185">Reference proteome</keyword>
<evidence type="ECO:0000256" key="2">
    <source>
        <dbReference type="SAM" id="Phobius"/>
    </source>
</evidence>
<dbReference type="PATRIC" id="fig|1178482.3.peg.211"/>
<sequence>MTSRRLRAARRREQLEKPQYGWIWKPLLVLLIAALVVMAGLGIWWNMTPRAFDVEAATEQQRGSLVLDKRGAVSVATLKQLLDTLQDKPGGYLRDDILPPGLVMDNMPSWEWGVLRQSQVMSHSLATLDPQGAPSIESLDAVMRGNADNWLISSTGKQLKTARGQVNDYLQAFSESGSGAFEASGKGMADWLAAARTELTPVTERLSASVGDADMLRELGIEVPESADVAWYRVDNDLHQARGQAWALLHLMEAMLRDQRDVITAAGMLQQWQRVQAELQRTQRHLWSPVVLRGSGFGVFANYPLTMAHHLTRIDESLVELEAGLAAAPDMPQDQAGGKQSTEAAQPQPGSSGGEGQQLDSEQHSTPEATGAGGESTEPEEESTGAGKESTGAEKESTGDEGEPAETSSEQHS</sequence>
<evidence type="ECO:0000313" key="4">
    <source>
        <dbReference type="Proteomes" id="UP000019113"/>
    </source>
</evidence>
<dbReference type="RefSeq" id="WP_021817159.1">
    <property type="nucleotide sequence ID" value="NZ_AVBC01000011.1"/>
</dbReference>
<gene>
    <name evidence="3" type="ORF">BJB45_18040</name>
</gene>
<dbReference type="Pfam" id="PF10095">
    <property type="entry name" value="DUF2333"/>
    <property type="match status" value="1"/>
</dbReference>
<evidence type="ECO:0000313" key="3">
    <source>
        <dbReference type="EMBL" id="ERL53175.1"/>
    </source>
</evidence>
<proteinExistence type="predicted"/>
<dbReference type="AlphaFoldDB" id="W1NDB6"/>
<evidence type="ECO:0000256" key="1">
    <source>
        <dbReference type="SAM" id="MobiDB-lite"/>
    </source>
</evidence>